<accession>A0A0K1P5G2</accession>
<dbReference type="AlphaFoldDB" id="A0A0K1P5G2"/>
<comment type="catalytic activity">
    <reaction evidence="11 15">
        <text>cytidine + H2O + H(+) = uridine + NH4(+)</text>
        <dbReference type="Rhea" id="RHEA:16069"/>
        <dbReference type="ChEBI" id="CHEBI:15377"/>
        <dbReference type="ChEBI" id="CHEBI:15378"/>
        <dbReference type="ChEBI" id="CHEBI:16704"/>
        <dbReference type="ChEBI" id="CHEBI:17562"/>
        <dbReference type="ChEBI" id="CHEBI:28938"/>
        <dbReference type="EC" id="3.5.4.5"/>
    </reaction>
</comment>
<evidence type="ECO:0000256" key="14">
    <source>
        <dbReference type="PIRSR" id="PIRSR606262-3"/>
    </source>
</evidence>
<dbReference type="InterPro" id="IPR002125">
    <property type="entry name" value="CMP_dCMP_dom"/>
</dbReference>
<evidence type="ECO:0000256" key="6">
    <source>
        <dbReference type="ARBA" id="ARBA00022723"/>
    </source>
</evidence>
<feature type="binding site" evidence="14">
    <location>
        <position position="92"/>
    </location>
    <ligand>
        <name>Zn(2+)</name>
        <dbReference type="ChEBI" id="CHEBI:29105"/>
        <note>catalytic</note>
    </ligand>
</feature>
<evidence type="ECO:0000256" key="1">
    <source>
        <dbReference type="ARBA" id="ARBA00001947"/>
    </source>
</evidence>
<sequence>MKQYEELLAHLNSLKKFCYVPYSKFKVVCSIYLKNGKIINGVNIENAAYNPTICAERAAISQLITNGFKDEEIKYIALFSESNIPIYPCGTCRQTLSEFIDFNTNFLIFNSNGFIEKRVFAEFLPYSFNKTYIK</sequence>
<dbReference type="Gene3D" id="3.40.140.10">
    <property type="entry name" value="Cytidine Deaminase, domain 2"/>
    <property type="match status" value="1"/>
</dbReference>
<dbReference type="EC" id="3.5.4.5" evidence="4 15"/>
<feature type="domain" description="CMP/dCMP-type deaminase" evidence="16">
    <location>
        <begin position="2"/>
        <end position="131"/>
    </location>
</feature>
<proteinExistence type="inferred from homology"/>
<dbReference type="GO" id="GO:0072527">
    <property type="term" value="P:pyrimidine-containing compound metabolic process"/>
    <property type="evidence" value="ECO:0007669"/>
    <property type="project" value="UniProtKB-ARBA"/>
</dbReference>
<dbReference type="PATRIC" id="fig|216946.3.peg.273"/>
<evidence type="ECO:0000256" key="15">
    <source>
        <dbReference type="RuleBase" id="RU364006"/>
    </source>
</evidence>
<dbReference type="InterPro" id="IPR016192">
    <property type="entry name" value="APOBEC/CMP_deaminase_Zn-bd"/>
</dbReference>
<dbReference type="EMBL" id="CP012328">
    <property type="protein sequence ID" value="AKU79518.1"/>
    <property type="molecule type" value="Genomic_DNA"/>
</dbReference>
<evidence type="ECO:0000256" key="12">
    <source>
        <dbReference type="PIRSR" id="PIRSR606262-1"/>
    </source>
</evidence>
<feature type="binding site" evidence="13">
    <location>
        <begin position="43"/>
        <end position="49"/>
    </location>
    <ligand>
        <name>substrate</name>
    </ligand>
</feature>
<dbReference type="STRING" id="216946.STURO_v1c02730"/>
<dbReference type="Proteomes" id="UP000067243">
    <property type="component" value="Chromosome"/>
</dbReference>
<dbReference type="PROSITE" id="PS51747">
    <property type="entry name" value="CYT_DCMP_DEAMINASES_2"/>
    <property type="match status" value="1"/>
</dbReference>
<evidence type="ECO:0000256" key="9">
    <source>
        <dbReference type="ARBA" id="ARBA00032005"/>
    </source>
</evidence>
<comment type="function">
    <text evidence="2 15">This enzyme scavenges exogenous and endogenous cytidine and 2'-deoxycytidine for UMP synthesis.</text>
</comment>
<dbReference type="GO" id="GO:0042802">
    <property type="term" value="F:identical protein binding"/>
    <property type="evidence" value="ECO:0007669"/>
    <property type="project" value="UniProtKB-ARBA"/>
</dbReference>
<dbReference type="GO" id="GO:0008270">
    <property type="term" value="F:zinc ion binding"/>
    <property type="evidence" value="ECO:0007669"/>
    <property type="project" value="UniProtKB-UniRule"/>
</dbReference>
<dbReference type="InterPro" id="IPR006262">
    <property type="entry name" value="Cyt_deam_tetra"/>
</dbReference>
<dbReference type="GO" id="GO:0005829">
    <property type="term" value="C:cytosol"/>
    <property type="evidence" value="ECO:0007669"/>
    <property type="project" value="TreeGrafter"/>
</dbReference>
<dbReference type="InterPro" id="IPR050202">
    <property type="entry name" value="Cyt/Deoxycyt_deaminase"/>
</dbReference>
<evidence type="ECO:0000256" key="3">
    <source>
        <dbReference type="ARBA" id="ARBA00006576"/>
    </source>
</evidence>
<feature type="active site" description="Proton donor" evidence="12">
    <location>
        <position position="56"/>
    </location>
</feature>
<dbReference type="PANTHER" id="PTHR11644:SF2">
    <property type="entry name" value="CYTIDINE DEAMINASE"/>
    <property type="match status" value="1"/>
</dbReference>
<evidence type="ECO:0000256" key="7">
    <source>
        <dbReference type="ARBA" id="ARBA00022801"/>
    </source>
</evidence>
<gene>
    <name evidence="17" type="primary">cdd</name>
    <name evidence="17" type="ORF">STURON_00272</name>
</gene>
<protein>
    <recommendedName>
        <fullName evidence="5 15">Cytidine deaminase</fullName>
        <ecNumber evidence="4 15">3.5.4.5</ecNumber>
    </recommendedName>
    <alternativeName>
        <fullName evidence="9 15">Cytidine aminohydrolase</fullName>
    </alternativeName>
</protein>
<comment type="catalytic activity">
    <reaction evidence="10 15">
        <text>2'-deoxycytidine + H2O + H(+) = 2'-deoxyuridine + NH4(+)</text>
        <dbReference type="Rhea" id="RHEA:13433"/>
        <dbReference type="ChEBI" id="CHEBI:15377"/>
        <dbReference type="ChEBI" id="CHEBI:15378"/>
        <dbReference type="ChEBI" id="CHEBI:15698"/>
        <dbReference type="ChEBI" id="CHEBI:16450"/>
        <dbReference type="ChEBI" id="CHEBI:28938"/>
        <dbReference type="EC" id="3.5.4.5"/>
    </reaction>
</comment>
<evidence type="ECO:0000256" key="5">
    <source>
        <dbReference type="ARBA" id="ARBA00018266"/>
    </source>
</evidence>
<dbReference type="KEGG" id="stur:STURON_00272"/>
<feature type="binding site" evidence="14">
    <location>
        <position position="54"/>
    </location>
    <ligand>
        <name>Zn(2+)</name>
        <dbReference type="ChEBI" id="CHEBI:29105"/>
        <note>catalytic</note>
    </ligand>
</feature>
<dbReference type="PANTHER" id="PTHR11644">
    <property type="entry name" value="CYTIDINE DEAMINASE"/>
    <property type="match status" value="1"/>
</dbReference>
<dbReference type="CDD" id="cd01283">
    <property type="entry name" value="cytidine_deaminase"/>
    <property type="match status" value="1"/>
</dbReference>
<dbReference type="InterPro" id="IPR016193">
    <property type="entry name" value="Cytidine_deaminase-like"/>
</dbReference>
<evidence type="ECO:0000259" key="16">
    <source>
        <dbReference type="PROSITE" id="PS51747"/>
    </source>
</evidence>
<organism evidence="17 18">
    <name type="scientific">Spiroplasma turonicum</name>
    <dbReference type="NCBI Taxonomy" id="216946"/>
    <lineage>
        <taxon>Bacteria</taxon>
        <taxon>Bacillati</taxon>
        <taxon>Mycoplasmatota</taxon>
        <taxon>Mollicutes</taxon>
        <taxon>Entomoplasmatales</taxon>
        <taxon>Spiroplasmataceae</taxon>
        <taxon>Spiroplasma</taxon>
    </lineage>
</organism>
<evidence type="ECO:0000256" key="10">
    <source>
        <dbReference type="ARBA" id="ARBA00049252"/>
    </source>
</evidence>
<dbReference type="NCBIfam" id="NF004064">
    <property type="entry name" value="PRK05578.1"/>
    <property type="match status" value="1"/>
</dbReference>
<dbReference type="OrthoDB" id="9795347at2"/>
<dbReference type="SUPFAM" id="SSF53927">
    <property type="entry name" value="Cytidine deaminase-like"/>
    <property type="match status" value="1"/>
</dbReference>
<dbReference type="GO" id="GO:0055086">
    <property type="term" value="P:nucleobase-containing small molecule metabolic process"/>
    <property type="evidence" value="ECO:0007669"/>
    <property type="project" value="UniProtKB-ARBA"/>
</dbReference>
<keyword evidence="6 14" id="KW-0479">Metal-binding</keyword>
<reference evidence="17 18" key="1">
    <citation type="journal article" date="2015" name="Genome Announc.">
        <title>Complete Genome Sequence of Spiroplasma turonicum Strain Tab4cT, a Parasite of a Horse Fly, Haematopota sp. (Diptera: Tabanidae).</title>
        <authorList>
            <person name="Davis R.E."/>
            <person name="Shao J."/>
            <person name="Zhao Y."/>
            <person name="Gasparich G.E."/>
            <person name="Gaynor B.J."/>
            <person name="Donofrio N."/>
        </authorList>
    </citation>
    <scope>NUCLEOTIDE SEQUENCE [LARGE SCALE GENOMIC DNA]</scope>
    <source>
        <strain evidence="17 18">Tab4c</strain>
    </source>
</reference>
<comment type="cofactor">
    <cofactor evidence="1 14 15">
        <name>Zn(2+)</name>
        <dbReference type="ChEBI" id="CHEBI:29105"/>
    </cofactor>
</comment>
<name>A0A0K1P5G2_9MOLU</name>
<keyword evidence="8 14" id="KW-0862">Zinc</keyword>
<evidence type="ECO:0000313" key="18">
    <source>
        <dbReference type="Proteomes" id="UP000067243"/>
    </source>
</evidence>
<evidence type="ECO:0000256" key="11">
    <source>
        <dbReference type="ARBA" id="ARBA00049558"/>
    </source>
</evidence>
<dbReference type="RefSeq" id="WP_075048118.1">
    <property type="nucleotide sequence ID" value="NZ_CP012328.1"/>
</dbReference>
<evidence type="ECO:0000256" key="8">
    <source>
        <dbReference type="ARBA" id="ARBA00022833"/>
    </source>
</evidence>
<comment type="similarity">
    <text evidence="3 15">Belongs to the cytidine and deoxycytidylate deaminase family.</text>
</comment>
<feature type="binding site" evidence="14">
    <location>
        <position position="89"/>
    </location>
    <ligand>
        <name>Zn(2+)</name>
        <dbReference type="ChEBI" id="CHEBI:29105"/>
        <note>catalytic</note>
    </ligand>
</feature>
<evidence type="ECO:0000256" key="13">
    <source>
        <dbReference type="PIRSR" id="PIRSR606262-2"/>
    </source>
</evidence>
<evidence type="ECO:0000256" key="2">
    <source>
        <dbReference type="ARBA" id="ARBA00003949"/>
    </source>
</evidence>
<dbReference type="NCBIfam" id="TIGR01354">
    <property type="entry name" value="cyt_deam_tetra"/>
    <property type="match status" value="1"/>
</dbReference>
<dbReference type="GO" id="GO:0004126">
    <property type="term" value="F:cytidine deaminase activity"/>
    <property type="evidence" value="ECO:0007669"/>
    <property type="project" value="UniProtKB-UniRule"/>
</dbReference>
<evidence type="ECO:0000313" key="17">
    <source>
        <dbReference type="EMBL" id="AKU79518.1"/>
    </source>
</evidence>
<dbReference type="Pfam" id="PF00383">
    <property type="entry name" value="dCMP_cyt_deam_1"/>
    <property type="match status" value="1"/>
</dbReference>
<keyword evidence="18" id="KW-1185">Reference proteome</keyword>
<evidence type="ECO:0000256" key="4">
    <source>
        <dbReference type="ARBA" id="ARBA00012783"/>
    </source>
</evidence>
<keyword evidence="7 15" id="KW-0378">Hydrolase</keyword>
<dbReference type="PROSITE" id="PS00903">
    <property type="entry name" value="CYT_DCMP_DEAMINASES_1"/>
    <property type="match status" value="1"/>
</dbReference>